<reference evidence="14" key="2">
    <citation type="journal article" date="2023" name="IMA Fungus">
        <title>Comparative genomic study of the Penicillium genus elucidates a diverse pangenome and 15 lateral gene transfer events.</title>
        <authorList>
            <person name="Petersen C."/>
            <person name="Sorensen T."/>
            <person name="Nielsen M.R."/>
            <person name="Sondergaard T.E."/>
            <person name="Sorensen J.L."/>
            <person name="Fitzpatrick D.A."/>
            <person name="Frisvad J.C."/>
            <person name="Nielsen K.L."/>
        </authorList>
    </citation>
    <scope>NUCLEOTIDE SEQUENCE</scope>
    <source>
        <strain evidence="14">IBT 17660</strain>
    </source>
</reference>
<dbReference type="InterPro" id="IPR044726">
    <property type="entry name" value="ABCC_6TM_D2"/>
</dbReference>
<dbReference type="GO" id="GO:0016887">
    <property type="term" value="F:ATP hydrolysis activity"/>
    <property type="evidence" value="ECO:0007669"/>
    <property type="project" value="InterPro"/>
</dbReference>
<feature type="transmembrane region" description="Helical" evidence="11">
    <location>
        <begin position="471"/>
        <end position="492"/>
    </location>
</feature>
<feature type="domain" description="ABC transporter" evidence="12">
    <location>
        <begin position="1605"/>
        <end position="1836"/>
    </location>
</feature>
<evidence type="ECO:0000256" key="4">
    <source>
        <dbReference type="ARBA" id="ARBA00022475"/>
    </source>
</evidence>
<feature type="transmembrane region" description="Helical" evidence="11">
    <location>
        <begin position="1510"/>
        <end position="1529"/>
    </location>
</feature>
<dbReference type="Gene3D" id="3.40.50.300">
    <property type="entry name" value="P-loop containing nucleotide triphosphate hydrolases"/>
    <property type="match status" value="2"/>
</dbReference>
<evidence type="ECO:0000256" key="3">
    <source>
        <dbReference type="ARBA" id="ARBA00022448"/>
    </source>
</evidence>
<feature type="domain" description="ABC transmembrane type-1" evidence="13">
    <location>
        <begin position="674"/>
        <end position="951"/>
    </location>
</feature>
<dbReference type="PROSITE" id="PS50929">
    <property type="entry name" value="ABC_TM1F"/>
    <property type="match status" value="2"/>
</dbReference>
<feature type="transmembrane region" description="Helical" evidence="11">
    <location>
        <begin position="1417"/>
        <end position="1442"/>
    </location>
</feature>
<dbReference type="GO" id="GO:0005524">
    <property type="term" value="F:ATP binding"/>
    <property type="evidence" value="ECO:0007669"/>
    <property type="project" value="UniProtKB-KW"/>
</dbReference>
<evidence type="ECO:0000256" key="6">
    <source>
        <dbReference type="ARBA" id="ARBA00022741"/>
    </source>
</evidence>
<dbReference type="FunFam" id="1.20.1560.10:FF:000066">
    <property type="entry name" value="ABC multidrug transporter (Eurofung)"/>
    <property type="match status" value="1"/>
</dbReference>
<dbReference type="InterPro" id="IPR036640">
    <property type="entry name" value="ABC1_TM_sf"/>
</dbReference>
<dbReference type="InterPro" id="IPR044746">
    <property type="entry name" value="ABCC_6TM_D1"/>
</dbReference>
<dbReference type="SUPFAM" id="SSF90123">
    <property type="entry name" value="ABC transporter transmembrane region"/>
    <property type="match status" value="2"/>
</dbReference>
<keyword evidence="4" id="KW-1003">Cell membrane</keyword>
<feature type="transmembrane region" description="Helical" evidence="11">
    <location>
        <begin position="556"/>
        <end position="575"/>
    </location>
</feature>
<dbReference type="FunFam" id="3.40.50.300:FF:000838">
    <property type="entry name" value="ABC multidrug transporter (Eurofung)"/>
    <property type="match status" value="1"/>
</dbReference>
<feature type="transmembrane region" description="Helical" evidence="11">
    <location>
        <begin position="498"/>
        <end position="515"/>
    </location>
</feature>
<feature type="transmembrane region" description="Helical" evidence="11">
    <location>
        <begin position="807"/>
        <end position="827"/>
    </location>
</feature>
<dbReference type="CDD" id="cd18580">
    <property type="entry name" value="ABC_6TM_ABCC_D2"/>
    <property type="match status" value="1"/>
</dbReference>
<dbReference type="EMBL" id="JAPWDO010000001">
    <property type="protein sequence ID" value="KAJ5487247.1"/>
    <property type="molecule type" value="Genomic_DNA"/>
</dbReference>
<dbReference type="InterPro" id="IPR003593">
    <property type="entry name" value="AAA+_ATPase"/>
</dbReference>
<keyword evidence="5 11" id="KW-0812">Transmembrane</keyword>
<dbReference type="PROSITE" id="PS50893">
    <property type="entry name" value="ABC_TRANSPORTER_2"/>
    <property type="match status" value="2"/>
</dbReference>
<dbReference type="PANTHER" id="PTHR24223:SF399">
    <property type="entry name" value="ABC TRANSPORTER ATNG"/>
    <property type="match status" value="1"/>
</dbReference>
<dbReference type="PANTHER" id="PTHR24223">
    <property type="entry name" value="ATP-BINDING CASSETTE SUB-FAMILY C"/>
    <property type="match status" value="1"/>
</dbReference>
<protein>
    <submittedName>
        <fullName evidence="14">Uncharacterized protein</fullName>
    </submittedName>
</protein>
<dbReference type="CDD" id="cd03250">
    <property type="entry name" value="ABCC_MRP_domain1"/>
    <property type="match status" value="1"/>
</dbReference>
<evidence type="ECO:0000256" key="1">
    <source>
        <dbReference type="ARBA" id="ARBA00004651"/>
    </source>
</evidence>
<dbReference type="CDD" id="cd15482">
    <property type="entry name" value="Sialidase_non-viral"/>
    <property type="match status" value="1"/>
</dbReference>
<dbReference type="CDD" id="cd18579">
    <property type="entry name" value="ABC_6TM_ABCC_D1"/>
    <property type="match status" value="1"/>
</dbReference>
<dbReference type="Gene3D" id="1.20.1560.10">
    <property type="entry name" value="ABC transporter type 1, transmembrane domain"/>
    <property type="match status" value="2"/>
</dbReference>
<dbReference type="FunFam" id="1.20.1560.10:FF:000055">
    <property type="entry name" value="ABC multidrug transporter (Eurofung)"/>
    <property type="match status" value="1"/>
</dbReference>
<feature type="transmembrane region" description="Helical" evidence="11">
    <location>
        <begin position="705"/>
        <end position="727"/>
    </location>
</feature>
<evidence type="ECO:0000256" key="9">
    <source>
        <dbReference type="ARBA" id="ARBA00023136"/>
    </source>
</evidence>
<name>A0A9X0BWQ1_9EURO</name>
<keyword evidence="6" id="KW-0547">Nucleotide-binding</keyword>
<dbReference type="Proteomes" id="UP001147760">
    <property type="component" value="Unassembled WGS sequence"/>
</dbReference>
<keyword evidence="15" id="KW-1185">Reference proteome</keyword>
<keyword evidence="3" id="KW-0813">Transport</keyword>
<dbReference type="GO" id="GO:0005886">
    <property type="term" value="C:plasma membrane"/>
    <property type="evidence" value="ECO:0007669"/>
    <property type="project" value="UniProtKB-SubCell"/>
</dbReference>
<evidence type="ECO:0000256" key="11">
    <source>
        <dbReference type="SAM" id="Phobius"/>
    </source>
</evidence>
<feature type="transmembrane region" description="Helical" evidence="11">
    <location>
        <begin position="1283"/>
        <end position="1304"/>
    </location>
</feature>
<feature type="domain" description="ABC transporter" evidence="12">
    <location>
        <begin position="1009"/>
        <end position="1235"/>
    </location>
</feature>
<dbReference type="Gene3D" id="2.120.10.10">
    <property type="match status" value="1"/>
</dbReference>
<evidence type="ECO:0000256" key="8">
    <source>
        <dbReference type="ARBA" id="ARBA00022989"/>
    </source>
</evidence>
<proteinExistence type="inferred from homology"/>
<dbReference type="InterPro" id="IPR056227">
    <property type="entry name" value="TMD0_ABC"/>
</dbReference>
<accession>A0A9X0BWQ1</accession>
<comment type="similarity">
    <text evidence="2">Belongs to the ABC transporter superfamily. ABCC family. Conjugate transporter (TC 3.A.1.208) subfamily.</text>
</comment>
<evidence type="ECO:0000256" key="7">
    <source>
        <dbReference type="ARBA" id="ARBA00022840"/>
    </source>
</evidence>
<evidence type="ECO:0000256" key="5">
    <source>
        <dbReference type="ARBA" id="ARBA00022692"/>
    </source>
</evidence>
<evidence type="ECO:0000313" key="15">
    <source>
        <dbReference type="Proteomes" id="UP001147760"/>
    </source>
</evidence>
<evidence type="ECO:0000256" key="2">
    <source>
        <dbReference type="ARBA" id="ARBA00009726"/>
    </source>
</evidence>
<organism evidence="14 15">
    <name type="scientific">Penicillium desertorum</name>
    <dbReference type="NCBI Taxonomy" id="1303715"/>
    <lineage>
        <taxon>Eukaryota</taxon>
        <taxon>Fungi</taxon>
        <taxon>Dikarya</taxon>
        <taxon>Ascomycota</taxon>
        <taxon>Pezizomycotina</taxon>
        <taxon>Eurotiomycetes</taxon>
        <taxon>Eurotiomycetidae</taxon>
        <taxon>Eurotiales</taxon>
        <taxon>Aspergillaceae</taxon>
        <taxon>Penicillium</taxon>
    </lineage>
</organism>
<keyword evidence="10" id="KW-0325">Glycoprotein</keyword>
<feature type="transmembrane region" description="Helical" evidence="11">
    <location>
        <begin position="433"/>
        <end position="451"/>
    </location>
</feature>
<dbReference type="InterPro" id="IPR027417">
    <property type="entry name" value="P-loop_NTPase"/>
</dbReference>
<keyword evidence="7" id="KW-0067">ATP-binding</keyword>
<keyword evidence="9 11" id="KW-0472">Membrane</keyword>
<dbReference type="SUPFAM" id="SSF110296">
    <property type="entry name" value="Oligoxyloglucan reducing end-specific cellobiohydrolase"/>
    <property type="match status" value="1"/>
</dbReference>
<dbReference type="CDD" id="cd03244">
    <property type="entry name" value="ABCC_MRP_domain2"/>
    <property type="match status" value="1"/>
</dbReference>
<dbReference type="InterPro" id="IPR050173">
    <property type="entry name" value="ABC_transporter_C-like"/>
</dbReference>
<comment type="subcellular location">
    <subcellularLocation>
        <location evidence="1">Cell membrane</location>
        <topology evidence="1">Multi-pass membrane protein</topology>
    </subcellularLocation>
</comment>
<dbReference type="Pfam" id="PF00005">
    <property type="entry name" value="ABC_tran"/>
    <property type="match status" value="2"/>
</dbReference>
<reference evidence="14" key="1">
    <citation type="submission" date="2022-12" db="EMBL/GenBank/DDBJ databases">
        <authorList>
            <person name="Petersen C."/>
        </authorList>
    </citation>
    <scope>NUCLEOTIDE SEQUENCE</scope>
    <source>
        <strain evidence="14">IBT 17660</strain>
    </source>
</reference>
<gene>
    <name evidence="14" type="ORF">N7530_001547</name>
</gene>
<dbReference type="GO" id="GO:0140359">
    <property type="term" value="F:ABC-type transporter activity"/>
    <property type="evidence" value="ECO:0007669"/>
    <property type="project" value="InterPro"/>
</dbReference>
<dbReference type="SUPFAM" id="SSF52540">
    <property type="entry name" value="P-loop containing nucleoside triphosphate hydrolases"/>
    <property type="match status" value="2"/>
</dbReference>
<evidence type="ECO:0000256" key="10">
    <source>
        <dbReference type="ARBA" id="ARBA00023180"/>
    </source>
</evidence>
<dbReference type="InterPro" id="IPR017871">
    <property type="entry name" value="ABC_transporter-like_CS"/>
</dbReference>
<dbReference type="Pfam" id="PF00664">
    <property type="entry name" value="ABC_membrane"/>
    <property type="match status" value="2"/>
</dbReference>
<evidence type="ECO:0000259" key="13">
    <source>
        <dbReference type="PROSITE" id="PS50929"/>
    </source>
</evidence>
<feature type="domain" description="ABC transmembrane type-1" evidence="13">
    <location>
        <begin position="1290"/>
        <end position="1568"/>
    </location>
</feature>
<dbReference type="PROSITE" id="PS00211">
    <property type="entry name" value="ABC_TRANSPORTER_1"/>
    <property type="match status" value="1"/>
</dbReference>
<feature type="transmembrane region" description="Helical" evidence="11">
    <location>
        <begin position="664"/>
        <end position="685"/>
    </location>
</feature>
<feature type="transmembrane region" description="Helical" evidence="11">
    <location>
        <begin position="1541"/>
        <end position="1560"/>
    </location>
</feature>
<dbReference type="SMART" id="SM00382">
    <property type="entry name" value="AAA"/>
    <property type="match status" value="2"/>
</dbReference>
<feature type="transmembrane region" description="Helical" evidence="11">
    <location>
        <begin position="527"/>
        <end position="544"/>
    </location>
</feature>
<dbReference type="InterPro" id="IPR011527">
    <property type="entry name" value="ABC1_TM_dom"/>
</dbReference>
<feature type="transmembrane region" description="Helical" evidence="11">
    <location>
        <begin position="882"/>
        <end position="911"/>
    </location>
</feature>
<evidence type="ECO:0000313" key="14">
    <source>
        <dbReference type="EMBL" id="KAJ5487247.1"/>
    </source>
</evidence>
<keyword evidence="8 11" id="KW-1133">Transmembrane helix</keyword>
<dbReference type="InterPro" id="IPR003439">
    <property type="entry name" value="ABC_transporter-like_ATP-bd"/>
</dbReference>
<evidence type="ECO:0000259" key="12">
    <source>
        <dbReference type="PROSITE" id="PS50893"/>
    </source>
</evidence>
<comment type="caution">
    <text evidence="14">The sequence shown here is derived from an EMBL/GenBank/DDBJ whole genome shotgun (WGS) entry which is preliminary data.</text>
</comment>
<sequence length="1844" mass="204414">MRIPQVLAFAAAAAAATIPRSKQSSPTSLTNVTIFSPPSDYIVPRTLYPRNEQLPNGDLLATWENYSPEPPAVYFPIYRSKDHGNTWNEISRVHDTVNGYGLRYQPFLYSLPERVGSFKKGTLLLAGSSIPTDLSSTHIDLYASQDDGVSWEFVSHIAAGGEARPNNGLTPVWEPFLLANKGKLICYYSDQRDNATYGQTMVHQVTNDLKNWGPVVEDVTYPTYTDRPGMPVVTKLPNGQYFYVYEYGSFFGTETYSFPLYYRLSSDPENIASAPGQRLVVSSGTQPTSSPYAVWTPYGGENGTIIVSSGTQSTLFINKALGEGEWTEIACPEEHGYTRALRVLSEDGGRYLVVNSAGVLLGENNRVSMSSIRRMCVAVGVSALEASSGHLRTQDCPIDSMLDCSVEEDAFGPIVAPSCLHGFDFTLLFEESILTLGPIVLVCFAASIRIWKLWTVSEKVNRSWLYATKELSWLFYTGCHMILLALWCQATLKTRATVLTTFVTVIISLLLAYLSHLEHLRSIRPSTVINVFLVFTLLFDLVRLRTLYFMPISQTLTMLFAISWVIKATILGLEATEKRSLLKKRYENSPIESTSGVLNRAIFWWLNELLWRGSKDILKVDSLPALDNDLRAASCPRSLFERWDKANKYHQNSLLWTFISHYKWAFFEGVLPRLAYTGFCFAQPFLVERVLNFMTEPEHVNSANYAYGLIGAYAIVYLGIAISYAAYEHKTYRVITMVRGSLVTLIFNKTLRMSTTAISDTAAITLMSTDIERIGSGLREMHEVYSNFIEVALALWLLARLLSIATIAPTVVVVVCLAAGVPLAVACGKAQGIWLEAVEERVSVTSKVLEVMKNIKMTGLTETISSSLRDLRSAEIHASFPFRLYATLGITLGYASSSLAPVFGFGVYVILARLNDTATLTNGLAFSALTLFSLLDQPMGSIVNGSEDLMAVVNCFQRIQKHLMETERVDYRLKHDARSSQSAQSATTAPLVETDSSAWEHYIEPCAIIRNVSAAWSIDTEPVLRGLNIDIQESKITMIVGAVGSGKSTFLKMLMGEIPECSGSISTSFNHAAYCSQSPWITFGTIQENIVGASPWDRPWYDQVTKSCALQADFQQLPAGDQTKVGVSGSRLSGGQKIRVALARALYSKEPVLVLDDALTGLDRETEKIILENLFAEHGCLKLSRQTVIMATNSAHHLLYADNVIALDKDGRITQHGSYSDLMGSDGYIRMLSDNIHPVNTVRAPDIVLDDETLRELNLDDQHTDLSRRTGDWTVYRFYFQNIGWPLLSIFLACCVLFILGLSFPQIWLQWWTSANEQHPNEHVYYWLGVYAALSFFSLLTTFMGTWILIMIIQPRTARRFHEILLRTTMGATTSFLTSTDIGNTTNSQDLELIDDELPSVLELTVNAALSCVIEGFLVFVGSSYITAAVVPVCVLVVYYVAKFYVQTSRQMRLLDIEAKAPLFSQFLEALNGLSSIRAYGWTEDYHRRNQIALDASQRPSYLLYCIQRWIGLVLDLIVAGIAVIVIAVAISMRGSPSMNLLGIALFNIVNFSGTLQMLVTDWIGLETSIGAVARIRSYVRQVTTEDLDSETEIVPEDWPRKGGIDIAGLSASYEVNSEPVLTGIDLSIQPGEKIALCGRTGSGKSSLVSAILRILELNSGTILIDGVDISKVSRSHVRSRINTIPQQPFFLHGTVRLNANPEGNATDETIIESLQAVSLWSHIQLKGGLDIEMSDDLLSHGQQQLFCLARALCKSSNIIIMDEATSSVDSETDALMQTVIRTHFKSQTVIAIVHKLHTILDFDKVALLENGKIVEFDTPKALLSKEGSAFRTLVEGSHDSSKE</sequence>
<dbReference type="OrthoDB" id="6500128at2759"/>
<dbReference type="Pfam" id="PF24357">
    <property type="entry name" value="TMD0_ABC"/>
    <property type="match status" value="1"/>
</dbReference>
<feature type="transmembrane region" description="Helical" evidence="11">
    <location>
        <begin position="1324"/>
        <end position="1350"/>
    </location>
</feature>